<dbReference type="SUPFAM" id="SSF50249">
    <property type="entry name" value="Nucleic acid-binding proteins"/>
    <property type="match status" value="1"/>
</dbReference>
<dbReference type="PANTHER" id="PTHR33991:SF1">
    <property type="entry name" value="DNA REPAIR PROTEIN RECO"/>
    <property type="match status" value="1"/>
</dbReference>
<name>X1GYZ0_9ZZZZ</name>
<evidence type="ECO:0000256" key="1">
    <source>
        <dbReference type="ARBA" id="ARBA00022763"/>
    </source>
</evidence>
<dbReference type="EMBL" id="BARU01021851">
    <property type="protein sequence ID" value="GAH50050.1"/>
    <property type="molecule type" value="Genomic_DNA"/>
</dbReference>
<keyword evidence="2" id="KW-0233">DNA recombination</keyword>
<proteinExistence type="predicted"/>
<keyword evidence="3" id="KW-0234">DNA repair</keyword>
<comment type="caution">
    <text evidence="5">The sequence shown here is derived from an EMBL/GenBank/DDBJ whole genome shotgun (WGS) entry which is preliminary data.</text>
</comment>
<evidence type="ECO:0000313" key="5">
    <source>
        <dbReference type="EMBL" id="GAH50050.1"/>
    </source>
</evidence>
<reference evidence="5" key="1">
    <citation type="journal article" date="2014" name="Front. Microbiol.">
        <title>High frequency of phylogenetically diverse reductive dehalogenase-homologous genes in deep subseafloor sedimentary metagenomes.</title>
        <authorList>
            <person name="Kawai M."/>
            <person name="Futagami T."/>
            <person name="Toyoda A."/>
            <person name="Takaki Y."/>
            <person name="Nishi S."/>
            <person name="Hori S."/>
            <person name="Arai W."/>
            <person name="Tsubouchi T."/>
            <person name="Morono Y."/>
            <person name="Uchiyama I."/>
            <person name="Ito T."/>
            <person name="Fujiyama A."/>
            <person name="Inagaki F."/>
            <person name="Takami H."/>
        </authorList>
    </citation>
    <scope>NUCLEOTIDE SEQUENCE</scope>
    <source>
        <strain evidence="5">Expedition CK06-06</strain>
    </source>
</reference>
<feature type="domain" description="DNA replication/recombination mediator RecO N-terminal" evidence="4">
    <location>
        <begin position="6"/>
        <end position="82"/>
    </location>
</feature>
<gene>
    <name evidence="5" type="ORF">S03H2_35691</name>
</gene>
<dbReference type="InterPro" id="IPR022572">
    <property type="entry name" value="DNA_rep/recomb_RecO_N"/>
</dbReference>
<dbReference type="GO" id="GO:0006310">
    <property type="term" value="P:DNA recombination"/>
    <property type="evidence" value="ECO:0007669"/>
    <property type="project" value="UniProtKB-KW"/>
</dbReference>
<dbReference type="NCBIfam" id="TIGR00613">
    <property type="entry name" value="reco"/>
    <property type="match status" value="1"/>
</dbReference>
<keyword evidence="1" id="KW-0227">DNA damage</keyword>
<evidence type="ECO:0000256" key="2">
    <source>
        <dbReference type="ARBA" id="ARBA00023172"/>
    </source>
</evidence>
<organism evidence="5">
    <name type="scientific">marine sediment metagenome</name>
    <dbReference type="NCBI Taxonomy" id="412755"/>
    <lineage>
        <taxon>unclassified sequences</taxon>
        <taxon>metagenomes</taxon>
        <taxon>ecological metagenomes</taxon>
    </lineage>
</organism>
<dbReference type="Pfam" id="PF11967">
    <property type="entry name" value="RecO_N"/>
    <property type="match status" value="1"/>
</dbReference>
<accession>X1GYZ0</accession>
<evidence type="ECO:0000256" key="3">
    <source>
        <dbReference type="ARBA" id="ARBA00023204"/>
    </source>
</evidence>
<dbReference type="PANTHER" id="PTHR33991">
    <property type="entry name" value="DNA REPAIR PROTEIN RECO"/>
    <property type="match status" value="1"/>
</dbReference>
<dbReference type="AlphaFoldDB" id="X1GYZ0"/>
<dbReference type="GO" id="GO:0043590">
    <property type="term" value="C:bacterial nucleoid"/>
    <property type="evidence" value="ECO:0007669"/>
    <property type="project" value="TreeGrafter"/>
</dbReference>
<dbReference type="InterPro" id="IPR003717">
    <property type="entry name" value="RecO"/>
</dbReference>
<dbReference type="InterPro" id="IPR012340">
    <property type="entry name" value="NA-bd_OB-fold"/>
</dbReference>
<protein>
    <recommendedName>
        <fullName evidence="4">DNA replication/recombination mediator RecO N-terminal domain-containing protein</fullName>
    </recommendedName>
</protein>
<dbReference type="GO" id="GO:0006302">
    <property type="term" value="P:double-strand break repair"/>
    <property type="evidence" value="ECO:0007669"/>
    <property type="project" value="TreeGrafter"/>
</dbReference>
<evidence type="ECO:0000259" key="4">
    <source>
        <dbReference type="Pfam" id="PF11967"/>
    </source>
</evidence>
<dbReference type="Gene3D" id="2.40.50.140">
    <property type="entry name" value="Nucleic acid-binding proteins"/>
    <property type="match status" value="1"/>
</dbReference>
<sequence>MGAPRTYQTHAVVIKEAKIGEVDKIVTIYTPELGKLKAVAKGACRPGSKLGGNVEPLTYSLLMLARGRNLDIVTQSQTIDAFPALKSDLWRMA</sequence>
<feature type="non-terminal residue" evidence="5">
    <location>
        <position position="93"/>
    </location>
</feature>